<dbReference type="RefSeq" id="WP_379907264.1">
    <property type="nucleotide sequence ID" value="NZ_JBHSWE010000001.1"/>
</dbReference>
<dbReference type="EMBL" id="JBHSWE010000001">
    <property type="protein sequence ID" value="MFC6668725.1"/>
    <property type="molecule type" value="Genomic_DNA"/>
</dbReference>
<gene>
    <name evidence="2" type="ORF">ACFQDL_00300</name>
</gene>
<organism evidence="2 3">
    <name type="scientific">Marinobacterium aestuariivivens</name>
    <dbReference type="NCBI Taxonomy" id="1698799"/>
    <lineage>
        <taxon>Bacteria</taxon>
        <taxon>Pseudomonadati</taxon>
        <taxon>Pseudomonadota</taxon>
        <taxon>Gammaproteobacteria</taxon>
        <taxon>Oceanospirillales</taxon>
        <taxon>Oceanospirillaceae</taxon>
        <taxon>Marinobacterium</taxon>
    </lineage>
</organism>
<keyword evidence="1" id="KW-0472">Membrane</keyword>
<protein>
    <recommendedName>
        <fullName evidence="4">ABC transmembrane type-1 domain-containing protein</fullName>
    </recommendedName>
</protein>
<keyword evidence="1" id="KW-1133">Transmembrane helix</keyword>
<proteinExistence type="predicted"/>
<dbReference type="Proteomes" id="UP001596422">
    <property type="component" value="Unassembled WGS sequence"/>
</dbReference>
<name>A0ABW1ZV75_9GAMM</name>
<keyword evidence="1" id="KW-0812">Transmembrane</keyword>
<evidence type="ECO:0008006" key="4">
    <source>
        <dbReference type="Google" id="ProtNLM"/>
    </source>
</evidence>
<keyword evidence="3" id="KW-1185">Reference proteome</keyword>
<evidence type="ECO:0000313" key="2">
    <source>
        <dbReference type="EMBL" id="MFC6668725.1"/>
    </source>
</evidence>
<reference evidence="3" key="1">
    <citation type="journal article" date="2019" name="Int. J. Syst. Evol. Microbiol.">
        <title>The Global Catalogue of Microorganisms (GCM) 10K type strain sequencing project: providing services to taxonomists for standard genome sequencing and annotation.</title>
        <authorList>
            <consortium name="The Broad Institute Genomics Platform"/>
            <consortium name="The Broad Institute Genome Sequencing Center for Infectious Disease"/>
            <person name="Wu L."/>
            <person name="Ma J."/>
        </authorList>
    </citation>
    <scope>NUCLEOTIDE SEQUENCE [LARGE SCALE GENOMIC DNA]</scope>
    <source>
        <strain evidence="3">NBRC 111756</strain>
    </source>
</reference>
<evidence type="ECO:0000256" key="1">
    <source>
        <dbReference type="SAM" id="Phobius"/>
    </source>
</evidence>
<evidence type="ECO:0000313" key="3">
    <source>
        <dbReference type="Proteomes" id="UP001596422"/>
    </source>
</evidence>
<accession>A0ABW1ZV75</accession>
<comment type="caution">
    <text evidence="2">The sequence shown here is derived from an EMBL/GenBank/DDBJ whole genome shotgun (WGS) entry which is preliminary data.</text>
</comment>
<feature type="transmembrane region" description="Helical" evidence="1">
    <location>
        <begin position="66"/>
        <end position="90"/>
    </location>
</feature>
<sequence>MMSATGFLSRPGSSVRRLNGVCALLIVAALLALIGADIEIYPVDPWEELSRIGLGLIRPGWTDLPALLQALGQTIAFALLAVALAAPWGWRWRWRIAGCRCGCCARRCARCTSCSGG</sequence>